<comment type="caution">
    <text evidence="1">The sequence shown here is derived from an EMBL/GenBank/DDBJ whole genome shotgun (WGS) entry which is preliminary data.</text>
</comment>
<sequence length="552" mass="64401">MVGINIYKIDSDKSVPFYQNLCSNMKRVGETRSFKRVNERNMTVNYTCTLYTSIPSKDKELSWNWVLEEFNQEKKCIPPAPRGIVVFQNEDNTLYAITFGNAFFLVDKFCDRDFGFRFARKLEYDNIKTTTLTTPDSHRNKTVNTYIDYNELEFDSGESFAKLKAKVKLPDNFTLYKASIEVGTSIRFSTSNNTLDGLLDLILHIEHVISHEADKCNIPMFTKVKDADKITRLDEELNKAILSNATQINFSELEIIGATEIFNHNDCEYLFKYQGKQYRTSALTNEELKSFCANNQLDYGPLMLNATVTVLNDNTPVHSHRIKELIDYTNDSELCLLSKGVWYQYNQDYLTYLRDSINEIEVRYDPKFDFSEQIYNEFINQQYILEYTNNNIDCKIANKESIIKLLKHKYYTERAFNIICSKSGDFINFDRNTNTIGTAKVEPMDLYQKKEHTICAVKFGNVSSKLCYAIDQSLAALKLCKQNQIHVNDTSLTVTSVALWFILERQTHIEDEKGRPQLDELDMLMLKNRLDQWKKEVRLRGYKPLVYINYRK</sequence>
<dbReference type="EMBL" id="JGYX01000001">
    <property type="protein sequence ID" value="KFI61795.1"/>
    <property type="molecule type" value="Genomic_DNA"/>
</dbReference>
<dbReference type="AlphaFoldDB" id="A0A087ASP5"/>
<evidence type="ECO:0008006" key="3">
    <source>
        <dbReference type="Google" id="ProtNLM"/>
    </source>
</evidence>
<dbReference type="eggNOG" id="ENOG502ZAAI">
    <property type="taxonomic scope" value="Bacteria"/>
</dbReference>
<evidence type="ECO:0000313" key="1">
    <source>
        <dbReference type="EMBL" id="KFI61795.1"/>
    </source>
</evidence>
<protein>
    <recommendedName>
        <fullName evidence="3">Sporadically distributed protein, TIGR04141 family</fullName>
    </recommendedName>
</protein>
<proteinExistence type="predicted"/>
<evidence type="ECO:0000313" key="2">
    <source>
        <dbReference type="Proteomes" id="UP000029046"/>
    </source>
</evidence>
<dbReference type="Pfam" id="PF19614">
    <property type="entry name" value="DUF6119"/>
    <property type="match status" value="1"/>
</dbReference>
<dbReference type="Proteomes" id="UP000029046">
    <property type="component" value="Unassembled WGS sequence"/>
</dbReference>
<dbReference type="InterPro" id="IPR026487">
    <property type="entry name" value="CHP04141"/>
</dbReference>
<keyword evidence="2" id="KW-1185">Reference proteome</keyword>
<name>A0A087ASP5_9BIFI</name>
<dbReference type="NCBIfam" id="TIGR04141">
    <property type="entry name" value="TIGR04141 family sporadically distributed protein"/>
    <property type="match status" value="1"/>
</dbReference>
<gene>
    <name evidence="1" type="ORF">BIGA_0319</name>
</gene>
<reference evidence="1 2" key="1">
    <citation type="submission" date="2014-03" db="EMBL/GenBank/DDBJ databases">
        <title>Genomics of Bifidobacteria.</title>
        <authorList>
            <person name="Ventura M."/>
            <person name="Milani C."/>
            <person name="Lugli G.A."/>
        </authorList>
    </citation>
    <scope>NUCLEOTIDE SEQUENCE [LARGE SCALE GENOMIC DNA]</scope>
    <source>
        <strain evidence="1 2">LMG 11586</strain>
    </source>
</reference>
<organism evidence="1 2">
    <name type="scientific">Bifidobacterium pullorum subsp. gallinarum</name>
    <dbReference type="NCBI Taxonomy" id="78344"/>
    <lineage>
        <taxon>Bacteria</taxon>
        <taxon>Bacillati</taxon>
        <taxon>Actinomycetota</taxon>
        <taxon>Actinomycetes</taxon>
        <taxon>Bifidobacteriales</taxon>
        <taxon>Bifidobacteriaceae</taxon>
        <taxon>Bifidobacterium</taxon>
    </lineage>
</organism>
<accession>A0A087ASP5</accession>